<dbReference type="PANTHER" id="PTHR28090:SF1">
    <property type="entry name" value="PROTEIN ROT1"/>
    <property type="match status" value="1"/>
</dbReference>
<accession>A0A0B1P823</accession>
<dbReference type="GO" id="GO:0006458">
    <property type="term" value="P:'de novo' protein folding"/>
    <property type="evidence" value="ECO:0007669"/>
    <property type="project" value="InterPro"/>
</dbReference>
<dbReference type="OMA" id="YKPPQML"/>
<gene>
    <name evidence="12" type="ORF">EV44_g1042</name>
</gene>
<evidence type="ECO:0000313" key="12">
    <source>
        <dbReference type="EMBL" id="KHJ33111.1"/>
    </source>
</evidence>
<dbReference type="HOGENOM" id="CLU_071622_0_0_1"/>
<dbReference type="GO" id="GO:0051082">
    <property type="term" value="F:unfolded protein binding"/>
    <property type="evidence" value="ECO:0007669"/>
    <property type="project" value="TreeGrafter"/>
</dbReference>
<dbReference type="PIRSF" id="PIRSF017290">
    <property type="entry name" value="ROT1_prd"/>
    <property type="match status" value="1"/>
</dbReference>
<evidence type="ECO:0000256" key="7">
    <source>
        <dbReference type="ARBA" id="ARBA00022989"/>
    </source>
</evidence>
<evidence type="ECO:0000256" key="5">
    <source>
        <dbReference type="ARBA" id="ARBA00022729"/>
    </source>
</evidence>
<comment type="subcellular location">
    <subcellularLocation>
        <location evidence="1">Endoplasmic reticulum membrane</location>
        <topology evidence="1">Single-pass type I membrane protein</topology>
    </subcellularLocation>
</comment>
<name>A0A0B1P823_UNCNE</name>
<dbReference type="Proteomes" id="UP000030854">
    <property type="component" value="Unassembled WGS sequence"/>
</dbReference>
<evidence type="ECO:0000256" key="6">
    <source>
        <dbReference type="ARBA" id="ARBA00022824"/>
    </source>
</evidence>
<comment type="function">
    <text evidence="9 10">Required for normal levels of the cell wall 1,6-beta-glucan. Involved in a protein folding machinery chaperoning proteins acting in various physiological processes including cell wall synthesis and lysis of autophagic bodies.</text>
</comment>
<keyword evidence="4 11" id="KW-0812">Transmembrane</keyword>
<comment type="caution">
    <text evidence="12">The sequence shown here is derived from an EMBL/GenBank/DDBJ whole genome shotgun (WGS) entry which is preliminary data.</text>
</comment>
<dbReference type="GO" id="GO:0005789">
    <property type="term" value="C:endoplasmic reticulum membrane"/>
    <property type="evidence" value="ECO:0007669"/>
    <property type="project" value="UniProtKB-SubCell"/>
</dbReference>
<dbReference type="AlphaFoldDB" id="A0A0B1P823"/>
<keyword evidence="13" id="KW-1185">Reference proteome</keyword>
<keyword evidence="5" id="KW-0732">Signal</keyword>
<evidence type="ECO:0000256" key="11">
    <source>
        <dbReference type="SAM" id="Phobius"/>
    </source>
</evidence>
<proteinExistence type="inferred from homology"/>
<evidence type="ECO:0000313" key="13">
    <source>
        <dbReference type="Proteomes" id="UP000030854"/>
    </source>
</evidence>
<comment type="similarity">
    <text evidence="2 10">Belongs to the ROT1 family.</text>
</comment>
<sequence>MKLDKTTVLYFTYVSNFVAAIQSELVGTWASKSAATLTGAAFYDPIHDVFIEPSHTGISYSFTADGFYEEAYYRAVPNPSKPSCPKAILQFQHGKFIENLDGSLTLTPFAVDGRQLVSNPCSKHAVYTRYNQSELMKNYRVSIDSYMKIPRLDLHKFDGAKLPPMYLAYKPPQMLPTVTLNPISRSTSSVKKVKRTSEQKHIIEGLEIPLNKNADLLKRNIRPSPILAFDPDIIWWGGIFLTLLGGAVYLL</sequence>
<keyword evidence="7 11" id="KW-1133">Transmembrane helix</keyword>
<evidence type="ECO:0000256" key="8">
    <source>
        <dbReference type="ARBA" id="ARBA00023136"/>
    </source>
</evidence>
<organism evidence="12 13">
    <name type="scientific">Uncinula necator</name>
    <name type="common">Grape powdery mildew</name>
    <dbReference type="NCBI Taxonomy" id="52586"/>
    <lineage>
        <taxon>Eukaryota</taxon>
        <taxon>Fungi</taxon>
        <taxon>Dikarya</taxon>
        <taxon>Ascomycota</taxon>
        <taxon>Pezizomycotina</taxon>
        <taxon>Leotiomycetes</taxon>
        <taxon>Erysiphales</taxon>
        <taxon>Erysiphaceae</taxon>
        <taxon>Erysiphe</taxon>
    </lineage>
</organism>
<dbReference type="STRING" id="52586.A0A0B1P823"/>
<keyword evidence="8 10" id="KW-0472">Membrane</keyword>
<reference evidence="12 13" key="1">
    <citation type="journal article" date="2014" name="BMC Genomics">
        <title>Adaptive genomic structural variation in the grape powdery mildew pathogen, Erysiphe necator.</title>
        <authorList>
            <person name="Jones L."/>
            <person name="Riaz S."/>
            <person name="Morales-Cruz A."/>
            <person name="Amrine K.C."/>
            <person name="McGuire B."/>
            <person name="Gubler W.D."/>
            <person name="Walker M.A."/>
            <person name="Cantu D."/>
        </authorList>
    </citation>
    <scope>NUCLEOTIDE SEQUENCE [LARGE SCALE GENOMIC DNA]</scope>
    <source>
        <strain evidence="13">c</strain>
    </source>
</reference>
<evidence type="ECO:0000256" key="4">
    <source>
        <dbReference type="ARBA" id="ARBA00022692"/>
    </source>
</evidence>
<dbReference type="InterPro" id="IPR019623">
    <property type="entry name" value="Rot1"/>
</dbReference>
<keyword evidence="6 10" id="KW-0256">Endoplasmic reticulum</keyword>
<dbReference type="PANTHER" id="PTHR28090">
    <property type="entry name" value="PROTEIN ROT1"/>
    <property type="match status" value="1"/>
</dbReference>
<dbReference type="Pfam" id="PF10681">
    <property type="entry name" value="Rot1"/>
    <property type="match status" value="1"/>
</dbReference>
<evidence type="ECO:0000256" key="2">
    <source>
        <dbReference type="ARBA" id="ARBA00007149"/>
    </source>
</evidence>
<evidence type="ECO:0000256" key="10">
    <source>
        <dbReference type="PIRNR" id="PIRNR017290"/>
    </source>
</evidence>
<dbReference type="EMBL" id="JNVN01001616">
    <property type="protein sequence ID" value="KHJ33111.1"/>
    <property type="molecule type" value="Genomic_DNA"/>
</dbReference>
<evidence type="ECO:0000256" key="1">
    <source>
        <dbReference type="ARBA" id="ARBA00004115"/>
    </source>
</evidence>
<protein>
    <recommendedName>
        <fullName evidence="3 10">Protein ROT1</fullName>
    </recommendedName>
</protein>
<evidence type="ECO:0000256" key="3">
    <source>
        <dbReference type="ARBA" id="ARBA00017291"/>
    </source>
</evidence>
<feature type="transmembrane region" description="Helical" evidence="11">
    <location>
        <begin position="233"/>
        <end position="250"/>
    </location>
</feature>
<evidence type="ECO:0000256" key="9">
    <source>
        <dbReference type="ARBA" id="ARBA00024969"/>
    </source>
</evidence>